<comment type="subcellular location">
    <subcellularLocation>
        <location evidence="1">Cell envelope</location>
    </subcellularLocation>
</comment>
<reference evidence="4 5" key="1">
    <citation type="submission" date="2020-08" db="EMBL/GenBank/DDBJ databases">
        <title>Sequencing the genomes of 1000 actinobacteria strains.</title>
        <authorList>
            <person name="Klenk H.-P."/>
        </authorList>
    </citation>
    <scope>NUCLEOTIDE SEQUENCE [LARGE SCALE GENOMIC DNA]</scope>
    <source>
        <strain evidence="4 5">DSM 17294</strain>
    </source>
</reference>
<keyword evidence="3" id="KW-1003">Cell membrane</keyword>
<keyword evidence="4" id="KW-0449">Lipoprotein</keyword>
<name>A0A841DPC4_9ACTN</name>
<dbReference type="RefSeq" id="WP_184832563.1">
    <property type="nucleotide sequence ID" value="NZ_BAAAVN010000004.1"/>
</dbReference>
<evidence type="ECO:0000256" key="3">
    <source>
        <dbReference type="ARBA" id="ARBA00022475"/>
    </source>
</evidence>
<comment type="similarity">
    <text evidence="2">Belongs to the LppX/LprAFG lipoprotein family.</text>
</comment>
<dbReference type="AlphaFoldDB" id="A0A841DPC4"/>
<evidence type="ECO:0000256" key="1">
    <source>
        <dbReference type="ARBA" id="ARBA00004196"/>
    </source>
</evidence>
<evidence type="ECO:0000313" key="5">
    <source>
        <dbReference type="Proteomes" id="UP000558997"/>
    </source>
</evidence>
<keyword evidence="5" id="KW-1185">Reference proteome</keyword>
<dbReference type="SUPFAM" id="SSF89392">
    <property type="entry name" value="Prokaryotic lipoproteins and lipoprotein localization factors"/>
    <property type="match status" value="1"/>
</dbReference>
<dbReference type="PROSITE" id="PS51257">
    <property type="entry name" value="PROKAR_LIPOPROTEIN"/>
    <property type="match status" value="1"/>
</dbReference>
<dbReference type="Proteomes" id="UP000558997">
    <property type="component" value="Unassembled WGS sequence"/>
</dbReference>
<dbReference type="GO" id="GO:0030313">
    <property type="term" value="C:cell envelope"/>
    <property type="evidence" value="ECO:0007669"/>
    <property type="project" value="UniProtKB-SubCell"/>
</dbReference>
<dbReference type="CDD" id="cd16334">
    <property type="entry name" value="LppX-like"/>
    <property type="match status" value="1"/>
</dbReference>
<accession>A0A841DPC4</accession>
<proteinExistence type="inferred from homology"/>
<comment type="caution">
    <text evidence="4">The sequence shown here is derived from an EMBL/GenBank/DDBJ whole genome shotgun (WGS) entry which is preliminary data.</text>
</comment>
<dbReference type="InterPro" id="IPR009830">
    <property type="entry name" value="LppX/LprAFG"/>
</dbReference>
<gene>
    <name evidence="4" type="ORF">HDA44_001588</name>
</gene>
<evidence type="ECO:0000313" key="4">
    <source>
        <dbReference type="EMBL" id="MBB5978247.1"/>
    </source>
</evidence>
<dbReference type="EMBL" id="JACHNF010000001">
    <property type="protein sequence ID" value="MBB5978247.1"/>
    <property type="molecule type" value="Genomic_DNA"/>
</dbReference>
<organism evidence="4 5">
    <name type="scientific">Kribbella solani</name>
    <dbReference type="NCBI Taxonomy" id="236067"/>
    <lineage>
        <taxon>Bacteria</taxon>
        <taxon>Bacillati</taxon>
        <taxon>Actinomycetota</taxon>
        <taxon>Actinomycetes</taxon>
        <taxon>Propionibacteriales</taxon>
        <taxon>Kribbellaceae</taxon>
        <taxon>Kribbella</taxon>
    </lineage>
</organism>
<dbReference type="Gene3D" id="2.50.20.20">
    <property type="match status" value="1"/>
</dbReference>
<dbReference type="InterPro" id="IPR029046">
    <property type="entry name" value="LolA/LolB/LppX"/>
</dbReference>
<dbReference type="Pfam" id="PF07161">
    <property type="entry name" value="LppX_LprAFG"/>
    <property type="match status" value="1"/>
</dbReference>
<keyword evidence="3" id="KW-0472">Membrane</keyword>
<sequence>MKRLLALGATVVLALTLTSCNGKKDSGGGGQSGGGDAVTLLTEAKKSIDDAASVHIVLTGRDLPDNAQTLASGDGVATHAPAFKGKLTVRSGGSPIDAEVVAVGSKVYAKLSFTPAYIELPPSQLDKLGAPDPALLLDPAKGLTAVLPGLTDPKIKGETRQGSKVLTEVTGTVQGKSLQGIFPKAPADGKFDGTFKIDKDAKQLVAATITGPFYSGSTSSYDVTLDKYGEKVEITKP</sequence>
<evidence type="ECO:0000256" key="2">
    <source>
        <dbReference type="ARBA" id="ARBA00009194"/>
    </source>
</evidence>
<protein>
    <submittedName>
        <fullName evidence="4">Lipoprotein LprG</fullName>
    </submittedName>
</protein>